<protein>
    <submittedName>
        <fullName evidence="2">Uncharacterized protein</fullName>
    </submittedName>
</protein>
<dbReference type="AlphaFoldDB" id="A0A5E4QVZ4"/>
<reference evidence="2 3" key="1">
    <citation type="submission" date="2017-07" db="EMBL/GenBank/DDBJ databases">
        <authorList>
            <person name="Talla V."/>
            <person name="Backstrom N."/>
        </authorList>
    </citation>
    <scope>NUCLEOTIDE SEQUENCE [LARGE SCALE GENOMIC DNA]</scope>
</reference>
<organism evidence="2 3">
    <name type="scientific">Leptidea sinapis</name>
    <dbReference type="NCBI Taxonomy" id="189913"/>
    <lineage>
        <taxon>Eukaryota</taxon>
        <taxon>Metazoa</taxon>
        <taxon>Ecdysozoa</taxon>
        <taxon>Arthropoda</taxon>
        <taxon>Hexapoda</taxon>
        <taxon>Insecta</taxon>
        <taxon>Pterygota</taxon>
        <taxon>Neoptera</taxon>
        <taxon>Endopterygota</taxon>
        <taxon>Lepidoptera</taxon>
        <taxon>Glossata</taxon>
        <taxon>Ditrysia</taxon>
        <taxon>Papilionoidea</taxon>
        <taxon>Pieridae</taxon>
        <taxon>Dismorphiinae</taxon>
        <taxon>Leptidea</taxon>
    </lineage>
</organism>
<gene>
    <name evidence="2" type="ORF">LSINAPIS_LOCUS11821</name>
</gene>
<feature type="region of interest" description="Disordered" evidence="1">
    <location>
        <begin position="13"/>
        <end position="34"/>
    </location>
</feature>
<proteinExistence type="predicted"/>
<accession>A0A5E4QVZ4</accession>
<dbReference type="EMBL" id="FZQP02005332">
    <property type="protein sequence ID" value="VVD01392.1"/>
    <property type="molecule type" value="Genomic_DNA"/>
</dbReference>
<name>A0A5E4QVZ4_9NEOP</name>
<sequence>MSVPILCEDPVSAGCDPSPECTLSTTPSTEAPTSTTTVAIPLLSQVPKDQQAPLLLQVPKDQQAPLLLQVPKGQQAPPLFRAHKLLPQPQLLLLKLQPPPLLLQLLK</sequence>
<evidence type="ECO:0000313" key="2">
    <source>
        <dbReference type="EMBL" id="VVD01392.1"/>
    </source>
</evidence>
<dbReference type="Proteomes" id="UP000324832">
    <property type="component" value="Unassembled WGS sequence"/>
</dbReference>
<feature type="compositionally biased region" description="Low complexity" evidence="1">
    <location>
        <begin position="22"/>
        <end position="34"/>
    </location>
</feature>
<evidence type="ECO:0000313" key="3">
    <source>
        <dbReference type="Proteomes" id="UP000324832"/>
    </source>
</evidence>
<evidence type="ECO:0000256" key="1">
    <source>
        <dbReference type="SAM" id="MobiDB-lite"/>
    </source>
</evidence>
<keyword evidence="3" id="KW-1185">Reference proteome</keyword>